<sequence>MPDCRSLPPTRPVAPTRERTVTSLLLAPHEAPPRPEFVHSVPKNYDRCVEPPSNQHKVLAFIALVVVKIVSTWFRLLERRAKSIISSSFDAVGLFPIGGTSSVPQRQINTANHS</sequence>
<protein>
    <submittedName>
        <fullName evidence="2">Uncharacterized protein</fullName>
    </submittedName>
</protein>
<keyword evidence="3" id="KW-1185">Reference proteome</keyword>
<evidence type="ECO:0000313" key="3">
    <source>
        <dbReference type="Proteomes" id="UP000044841"/>
    </source>
</evidence>
<keyword evidence="1" id="KW-1133">Transmembrane helix</keyword>
<evidence type="ECO:0000256" key="1">
    <source>
        <dbReference type="SAM" id="Phobius"/>
    </source>
</evidence>
<name>A0A0K6G9X1_9AGAM</name>
<dbReference type="AlphaFoldDB" id="A0A0K6G9X1"/>
<keyword evidence="1" id="KW-0472">Membrane</keyword>
<dbReference type="EMBL" id="CYGV01001511">
    <property type="protein sequence ID" value="CUA75164.1"/>
    <property type="molecule type" value="Genomic_DNA"/>
</dbReference>
<proteinExistence type="predicted"/>
<gene>
    <name evidence="2" type="ORF">RSOLAG22IIIB_01812</name>
</gene>
<dbReference type="Proteomes" id="UP000044841">
    <property type="component" value="Unassembled WGS sequence"/>
</dbReference>
<accession>A0A0K6G9X1</accession>
<reference evidence="2 3" key="1">
    <citation type="submission" date="2015-07" db="EMBL/GenBank/DDBJ databases">
        <authorList>
            <person name="Noorani M."/>
        </authorList>
    </citation>
    <scope>NUCLEOTIDE SEQUENCE [LARGE SCALE GENOMIC DNA]</scope>
    <source>
        <strain evidence="2">BBA 69670</strain>
    </source>
</reference>
<organism evidence="2 3">
    <name type="scientific">Rhizoctonia solani</name>
    <dbReference type="NCBI Taxonomy" id="456999"/>
    <lineage>
        <taxon>Eukaryota</taxon>
        <taxon>Fungi</taxon>
        <taxon>Dikarya</taxon>
        <taxon>Basidiomycota</taxon>
        <taxon>Agaricomycotina</taxon>
        <taxon>Agaricomycetes</taxon>
        <taxon>Cantharellales</taxon>
        <taxon>Ceratobasidiaceae</taxon>
        <taxon>Rhizoctonia</taxon>
    </lineage>
</organism>
<evidence type="ECO:0000313" key="2">
    <source>
        <dbReference type="EMBL" id="CUA75164.1"/>
    </source>
</evidence>
<keyword evidence="1" id="KW-0812">Transmembrane</keyword>
<feature type="transmembrane region" description="Helical" evidence="1">
    <location>
        <begin position="58"/>
        <end position="77"/>
    </location>
</feature>